<feature type="chain" id="PRO_5045040578" description="DUF4232 domain-containing protein" evidence="1">
    <location>
        <begin position="41"/>
        <end position="216"/>
    </location>
</feature>
<reference evidence="3" key="1">
    <citation type="journal article" date="2019" name="Int. J. Syst. Evol. Microbiol.">
        <title>The Global Catalogue of Microorganisms (GCM) 10K type strain sequencing project: providing services to taxonomists for standard genome sequencing and annotation.</title>
        <authorList>
            <consortium name="The Broad Institute Genomics Platform"/>
            <consortium name="The Broad Institute Genome Sequencing Center for Infectious Disease"/>
            <person name="Wu L."/>
            <person name="Ma J."/>
        </authorList>
    </citation>
    <scope>NUCLEOTIDE SEQUENCE [LARGE SCALE GENOMIC DNA]</scope>
    <source>
        <strain evidence="3">JCM 7356</strain>
    </source>
</reference>
<evidence type="ECO:0008006" key="4">
    <source>
        <dbReference type="Google" id="ProtNLM"/>
    </source>
</evidence>
<evidence type="ECO:0000313" key="3">
    <source>
        <dbReference type="Proteomes" id="UP001500305"/>
    </source>
</evidence>
<proteinExistence type="predicted"/>
<keyword evidence="1" id="KW-0732">Signal</keyword>
<dbReference type="EMBL" id="BAAATR010000090">
    <property type="protein sequence ID" value="GAA2281769.1"/>
    <property type="molecule type" value="Genomic_DNA"/>
</dbReference>
<protein>
    <recommendedName>
        <fullName evidence="4">DUF4232 domain-containing protein</fullName>
    </recommendedName>
</protein>
<accession>A0ABP5RYM9</accession>
<name>A0ABP5RYM9_9ACTN</name>
<feature type="signal peptide" evidence="1">
    <location>
        <begin position="1"/>
        <end position="40"/>
    </location>
</feature>
<comment type="caution">
    <text evidence="2">The sequence shown here is derived from an EMBL/GenBank/DDBJ whole genome shotgun (WGS) entry which is preliminary data.</text>
</comment>
<sequence>MSYQGAILSKRHLRRTVAGLASSALALTALGTVGATVASAAPHAALSGADVPLCYNWEGYTPVVGEMVGLHVDADSRWSGVVKLANVSKQACVMYGPADVRTDDVRSANWPVLTKLTTGVLGDGIFSVDKEHGTVLEPGQEAFQPVTWLNSPPIAPEASCAQGSLLDIVRNGEEFDVAVRVPATRFCPSGDIGSPQVLIGVPQTTLDDARAQLQNL</sequence>
<evidence type="ECO:0000313" key="2">
    <source>
        <dbReference type="EMBL" id="GAA2281769.1"/>
    </source>
</evidence>
<gene>
    <name evidence="2" type="ORF">GCM10010430_79700</name>
</gene>
<dbReference type="Proteomes" id="UP001500305">
    <property type="component" value="Unassembled WGS sequence"/>
</dbReference>
<evidence type="ECO:0000256" key="1">
    <source>
        <dbReference type="SAM" id="SignalP"/>
    </source>
</evidence>
<organism evidence="2 3">
    <name type="scientific">Kitasatospora cystarginea</name>
    <dbReference type="NCBI Taxonomy" id="58350"/>
    <lineage>
        <taxon>Bacteria</taxon>
        <taxon>Bacillati</taxon>
        <taxon>Actinomycetota</taxon>
        <taxon>Actinomycetes</taxon>
        <taxon>Kitasatosporales</taxon>
        <taxon>Streptomycetaceae</taxon>
        <taxon>Kitasatospora</taxon>
    </lineage>
</organism>
<keyword evidence="3" id="KW-1185">Reference proteome</keyword>